<evidence type="ECO:0000313" key="1">
    <source>
        <dbReference type="EMBL" id="MBK1834605.1"/>
    </source>
</evidence>
<proteinExistence type="predicted"/>
<name>A0A934VN34_9BACT</name>
<comment type="caution">
    <text evidence="1">The sequence shown here is derived from an EMBL/GenBank/DDBJ whole genome shotgun (WGS) entry which is preliminary data.</text>
</comment>
<dbReference type="AlphaFoldDB" id="A0A934VN34"/>
<accession>A0A934VN34</accession>
<dbReference type="Proteomes" id="UP000604083">
    <property type="component" value="Unassembled WGS sequence"/>
</dbReference>
<evidence type="ECO:0000313" key="2">
    <source>
        <dbReference type="Proteomes" id="UP000604083"/>
    </source>
</evidence>
<dbReference type="EMBL" id="JAENIO010000027">
    <property type="protein sequence ID" value="MBK1834605.1"/>
    <property type="molecule type" value="Genomic_DNA"/>
</dbReference>
<gene>
    <name evidence="1" type="ORF">JIN78_11085</name>
</gene>
<dbReference type="RefSeq" id="WP_200392040.1">
    <property type="nucleotide sequence ID" value="NZ_JAENIO010000027.1"/>
</dbReference>
<organism evidence="1 2">
    <name type="scientific">Roseibacillus ishigakijimensis</name>
    <dbReference type="NCBI Taxonomy" id="454146"/>
    <lineage>
        <taxon>Bacteria</taxon>
        <taxon>Pseudomonadati</taxon>
        <taxon>Verrucomicrobiota</taxon>
        <taxon>Verrucomicrobiia</taxon>
        <taxon>Verrucomicrobiales</taxon>
        <taxon>Verrucomicrobiaceae</taxon>
        <taxon>Roseibacillus</taxon>
    </lineage>
</organism>
<sequence length="93" mass="10257">MNRLTISLDDELYAAARSHAYSRHLSLSKAINELLRAAISGDSQLKNNNLEENLTYFDPDLGFAVSRSPQPLKGEEIERALAEEDAPATLPTT</sequence>
<protein>
    <submittedName>
        <fullName evidence="1">Uncharacterized protein</fullName>
    </submittedName>
</protein>
<keyword evidence="2" id="KW-1185">Reference proteome</keyword>
<reference evidence="1" key="1">
    <citation type="submission" date="2021-01" db="EMBL/GenBank/DDBJ databases">
        <title>Modified the classification status of verrucomicrobia.</title>
        <authorList>
            <person name="Feng X."/>
        </authorList>
    </citation>
    <scope>NUCLEOTIDE SEQUENCE</scope>
    <source>
        <strain evidence="1">KCTC 12986</strain>
    </source>
</reference>